<dbReference type="InterPro" id="IPR007214">
    <property type="entry name" value="YbaK/aa-tRNA-synth-assoc-dom"/>
</dbReference>
<dbReference type="OrthoDB" id="1058301at2759"/>
<dbReference type="AlphaFoldDB" id="F0ZZD9"/>
<dbReference type="PANTHER" id="PTHR30411">
    <property type="entry name" value="CYTOPLASMIC PROTEIN"/>
    <property type="match status" value="1"/>
</dbReference>
<sequence>MELLEKRQNEILNKLNKLVEKIDDITPSSIITDNQKRISKVCDDIGLDHKLERVPRCYYNWKLEERANYLNAPSSDYLCKSLIFENTECVNSDTSIQTNSRYYCVIIQYTTKIQSHKIFKFIKSLNQQESAKKFHFTLAPSEISQQLTGFEYNAVCPLGTNVNIPVIISKQIMELPNKVVWLGGGEVDLKLIVDIHKFKERMESNGTSVFVTDVIDNSSNETDEL</sequence>
<gene>
    <name evidence="2" type="ORF">DICPUDRAFT_58152</name>
</gene>
<dbReference type="GeneID" id="10508892"/>
<dbReference type="InterPro" id="IPR036754">
    <property type="entry name" value="YbaK/aa-tRNA-synt-asso_dom_sf"/>
</dbReference>
<keyword evidence="3" id="KW-1185">Reference proteome</keyword>
<dbReference type="VEuPathDB" id="AmoebaDB:DICPUDRAFT_58152"/>
<dbReference type="OMA" id="HIDWKLG"/>
<dbReference type="STRING" id="5786.F0ZZD9"/>
<accession>F0ZZD9</accession>
<protein>
    <recommendedName>
        <fullName evidence="1">YbaK/aminoacyl-tRNA synthetase-associated domain-containing protein</fullName>
    </recommendedName>
</protein>
<dbReference type="Proteomes" id="UP000001064">
    <property type="component" value="Unassembled WGS sequence"/>
</dbReference>
<dbReference type="CDD" id="cd04332">
    <property type="entry name" value="YbaK_like"/>
    <property type="match status" value="1"/>
</dbReference>
<dbReference type="GO" id="GO:0002161">
    <property type="term" value="F:aminoacyl-tRNA deacylase activity"/>
    <property type="evidence" value="ECO:0000318"/>
    <property type="project" value="GO_Central"/>
</dbReference>
<name>F0ZZD9_DICPU</name>
<dbReference type="Gene3D" id="3.90.960.10">
    <property type="entry name" value="YbaK/aminoacyl-tRNA synthetase-associated domain"/>
    <property type="match status" value="1"/>
</dbReference>
<dbReference type="PANTHER" id="PTHR30411:SF4">
    <property type="entry name" value="YBAK_AMINOACYL-TRNA SYNTHETASE-ASSOCIATED DOMAIN-CONTAINING PROTEIN"/>
    <property type="match status" value="1"/>
</dbReference>
<organism evidence="2 3">
    <name type="scientific">Dictyostelium purpureum</name>
    <name type="common">Slime mold</name>
    <dbReference type="NCBI Taxonomy" id="5786"/>
    <lineage>
        <taxon>Eukaryota</taxon>
        <taxon>Amoebozoa</taxon>
        <taxon>Evosea</taxon>
        <taxon>Eumycetozoa</taxon>
        <taxon>Dictyostelia</taxon>
        <taxon>Dictyosteliales</taxon>
        <taxon>Dictyosteliaceae</taxon>
        <taxon>Dictyostelium</taxon>
    </lineage>
</organism>
<reference evidence="3" key="1">
    <citation type="journal article" date="2011" name="Genome Biol.">
        <title>Comparative genomics of the social amoebae Dictyostelium discoideum and Dictyostelium purpureum.</title>
        <authorList>
            <consortium name="US DOE Joint Genome Institute (JGI-PGF)"/>
            <person name="Sucgang R."/>
            <person name="Kuo A."/>
            <person name="Tian X."/>
            <person name="Salerno W."/>
            <person name="Parikh A."/>
            <person name="Feasley C.L."/>
            <person name="Dalin E."/>
            <person name="Tu H."/>
            <person name="Huang E."/>
            <person name="Barry K."/>
            <person name="Lindquist E."/>
            <person name="Shapiro H."/>
            <person name="Bruce D."/>
            <person name="Schmutz J."/>
            <person name="Salamov A."/>
            <person name="Fey P."/>
            <person name="Gaudet P."/>
            <person name="Anjard C."/>
            <person name="Babu M.M."/>
            <person name="Basu S."/>
            <person name="Bushmanova Y."/>
            <person name="van der Wel H."/>
            <person name="Katoh-Kurasawa M."/>
            <person name="Dinh C."/>
            <person name="Coutinho P.M."/>
            <person name="Saito T."/>
            <person name="Elias M."/>
            <person name="Schaap P."/>
            <person name="Kay R.R."/>
            <person name="Henrissat B."/>
            <person name="Eichinger L."/>
            <person name="Rivero F."/>
            <person name="Putnam N.H."/>
            <person name="West C.M."/>
            <person name="Loomis W.F."/>
            <person name="Chisholm R.L."/>
            <person name="Shaulsky G."/>
            <person name="Strassmann J.E."/>
            <person name="Queller D.C."/>
            <person name="Kuspa A."/>
            <person name="Grigoriev I.V."/>
        </authorList>
    </citation>
    <scope>NUCLEOTIDE SEQUENCE [LARGE SCALE GENOMIC DNA]</scope>
    <source>
        <strain evidence="3">QSDP1</strain>
    </source>
</reference>
<feature type="domain" description="YbaK/aminoacyl-tRNA synthetase-associated" evidence="1">
    <location>
        <begin position="64"/>
        <end position="195"/>
    </location>
</feature>
<dbReference type="KEGG" id="dpp:DICPUDRAFT_58152"/>
<proteinExistence type="predicted"/>
<dbReference type="InParanoid" id="F0ZZD9"/>
<dbReference type="eggNOG" id="ENOG502QTG1">
    <property type="taxonomic scope" value="Eukaryota"/>
</dbReference>
<dbReference type="SUPFAM" id="SSF55826">
    <property type="entry name" value="YbaK/ProRS associated domain"/>
    <property type="match status" value="1"/>
</dbReference>
<evidence type="ECO:0000259" key="1">
    <source>
        <dbReference type="Pfam" id="PF04073"/>
    </source>
</evidence>
<dbReference type="EMBL" id="GL871308">
    <property type="protein sequence ID" value="EGC30682.1"/>
    <property type="molecule type" value="Genomic_DNA"/>
</dbReference>
<evidence type="ECO:0000313" key="3">
    <source>
        <dbReference type="Proteomes" id="UP000001064"/>
    </source>
</evidence>
<dbReference type="Pfam" id="PF04073">
    <property type="entry name" value="tRNA_edit"/>
    <property type="match status" value="1"/>
</dbReference>
<dbReference type="RefSeq" id="XP_003292780.1">
    <property type="nucleotide sequence ID" value="XM_003292732.1"/>
</dbReference>
<evidence type="ECO:0000313" key="2">
    <source>
        <dbReference type="EMBL" id="EGC30682.1"/>
    </source>
</evidence>
<dbReference type="GO" id="GO:0106074">
    <property type="term" value="P:aminoacyl-tRNA metabolism involved in translational fidelity"/>
    <property type="evidence" value="ECO:0000318"/>
    <property type="project" value="GO_Central"/>
</dbReference>